<keyword evidence="1" id="KW-0472">Membrane</keyword>
<keyword evidence="3" id="KW-1185">Reference proteome</keyword>
<evidence type="ECO:0000313" key="2">
    <source>
        <dbReference type="EMBL" id="KAJ8430464.1"/>
    </source>
</evidence>
<keyword evidence="1" id="KW-1133">Transmembrane helix</keyword>
<sequence>MSIRDSWAELETRDRWVMMNKLILSMHWFLFPLYYLPRIFIVNKGWAEAATFLLSALRILVDPTEEFKKIPAKFLLTICTEGNENKIYVEVASETCLWSKIEVGWRKEDSVAIGFGVLSLYNTLLSDYKNVVQCGGSTIYAPKKHVIKKQIEKGFKRHGEICNNVTLLTGAEQMQMMSIVRLYMTLRGPHIYDDDVLLEEFIKFSTTGAKEHICYIALETMEEEEYQRNMFLLEHEK</sequence>
<dbReference type="EMBL" id="JAKOGI010000793">
    <property type="protein sequence ID" value="KAJ8430464.1"/>
    <property type="molecule type" value="Genomic_DNA"/>
</dbReference>
<dbReference type="Proteomes" id="UP001153076">
    <property type="component" value="Unassembled WGS sequence"/>
</dbReference>
<organism evidence="2 3">
    <name type="scientific">Carnegiea gigantea</name>
    <dbReference type="NCBI Taxonomy" id="171969"/>
    <lineage>
        <taxon>Eukaryota</taxon>
        <taxon>Viridiplantae</taxon>
        <taxon>Streptophyta</taxon>
        <taxon>Embryophyta</taxon>
        <taxon>Tracheophyta</taxon>
        <taxon>Spermatophyta</taxon>
        <taxon>Magnoliopsida</taxon>
        <taxon>eudicotyledons</taxon>
        <taxon>Gunneridae</taxon>
        <taxon>Pentapetalae</taxon>
        <taxon>Caryophyllales</taxon>
        <taxon>Cactineae</taxon>
        <taxon>Cactaceae</taxon>
        <taxon>Cactoideae</taxon>
        <taxon>Echinocereeae</taxon>
        <taxon>Carnegiea</taxon>
    </lineage>
</organism>
<proteinExistence type="predicted"/>
<protein>
    <submittedName>
        <fullName evidence="2">Uncharacterized protein</fullName>
    </submittedName>
</protein>
<dbReference type="AlphaFoldDB" id="A0A9Q1JT11"/>
<comment type="caution">
    <text evidence="2">The sequence shown here is derived from an EMBL/GenBank/DDBJ whole genome shotgun (WGS) entry which is preliminary data.</text>
</comment>
<accession>A0A9Q1JT11</accession>
<name>A0A9Q1JT11_9CARY</name>
<gene>
    <name evidence="2" type="ORF">Cgig2_003046</name>
</gene>
<keyword evidence="1" id="KW-0812">Transmembrane</keyword>
<evidence type="ECO:0000313" key="3">
    <source>
        <dbReference type="Proteomes" id="UP001153076"/>
    </source>
</evidence>
<reference evidence="2" key="1">
    <citation type="submission" date="2022-04" db="EMBL/GenBank/DDBJ databases">
        <title>Carnegiea gigantea Genome sequencing and assembly v2.</title>
        <authorList>
            <person name="Copetti D."/>
            <person name="Sanderson M.J."/>
            <person name="Burquez A."/>
            <person name="Wojciechowski M.F."/>
        </authorList>
    </citation>
    <scope>NUCLEOTIDE SEQUENCE</scope>
    <source>
        <strain evidence="2">SGP5-SGP5p</strain>
        <tissue evidence="2">Aerial part</tissue>
    </source>
</reference>
<feature type="transmembrane region" description="Helical" evidence="1">
    <location>
        <begin position="16"/>
        <end position="36"/>
    </location>
</feature>
<evidence type="ECO:0000256" key="1">
    <source>
        <dbReference type="SAM" id="Phobius"/>
    </source>
</evidence>